<dbReference type="Gene3D" id="3.40.640.10">
    <property type="entry name" value="Type I PLP-dependent aspartate aminotransferase-like (Major domain)"/>
    <property type="match status" value="1"/>
</dbReference>
<comment type="caution">
    <text evidence="5">The sequence shown here is derived from an EMBL/GenBank/DDBJ whole genome shotgun (WGS) entry which is preliminary data.</text>
</comment>
<sequence length="263" mass="29870">MNASGGHPVSMENIKKAHRIAKEHNIPLILDACRLLDNACLIREREQTYSQKSLKEIVLEFCSYTDGCVMSASKNYYVDTGGFIATNNEQLHNQFMDVVMVYGDGLSVRAKGKLNAAIQYPFKNERIINDRVNKSFYLWKKLEEAGVPVVRPSAGCAVFIDTHQLSEYIAPDQFPEKSFLVHLYLKSGILGSENLITTGQDEKGISMLRFAIPLKSYNVRHMNYVAKHIIQTWEERKQIKGLKKIYAAPCQSGKFLAQYQIIE</sequence>
<accession>A0A0B0EC81</accession>
<dbReference type="Gene3D" id="3.90.1150.10">
    <property type="entry name" value="Aspartate Aminotransferase, domain 1"/>
    <property type="match status" value="1"/>
</dbReference>
<dbReference type="AlphaFoldDB" id="A0A0B0EC81"/>
<dbReference type="eggNOG" id="COG3033">
    <property type="taxonomic scope" value="Bacteria"/>
</dbReference>
<feature type="domain" description="Aromatic amino acid beta-eliminating lyase/threonine aldolase" evidence="4">
    <location>
        <begin position="2"/>
        <end position="226"/>
    </location>
</feature>
<dbReference type="EMBL" id="JRYO01000269">
    <property type="protein sequence ID" value="KHE90289.1"/>
    <property type="molecule type" value="Genomic_DNA"/>
</dbReference>
<evidence type="ECO:0000259" key="4">
    <source>
        <dbReference type="Pfam" id="PF01212"/>
    </source>
</evidence>
<evidence type="ECO:0000256" key="2">
    <source>
        <dbReference type="ARBA" id="ARBA00009721"/>
    </source>
</evidence>
<dbReference type="EC" id="4.1.99.2" evidence="5"/>
<organism evidence="5 6">
    <name type="scientific">Candidatus Scalindua brodae</name>
    <dbReference type="NCBI Taxonomy" id="237368"/>
    <lineage>
        <taxon>Bacteria</taxon>
        <taxon>Pseudomonadati</taxon>
        <taxon>Planctomycetota</taxon>
        <taxon>Candidatus Brocadiia</taxon>
        <taxon>Candidatus Brocadiales</taxon>
        <taxon>Candidatus Scalinduaceae</taxon>
        <taxon>Candidatus Scalindua</taxon>
    </lineage>
</organism>
<keyword evidence="5" id="KW-0456">Lyase</keyword>
<dbReference type="SUPFAM" id="SSF53383">
    <property type="entry name" value="PLP-dependent transferases"/>
    <property type="match status" value="1"/>
</dbReference>
<dbReference type="Pfam" id="PF01212">
    <property type="entry name" value="Beta_elim_lyase"/>
    <property type="match status" value="1"/>
</dbReference>
<name>A0A0B0EC81_9BACT</name>
<gene>
    <name evidence="5" type="primary">tpl_2</name>
    <name evidence="5" type="ORF">SCABRO_03979</name>
</gene>
<dbReference type="InterPro" id="IPR001597">
    <property type="entry name" value="ArAA_b-elim_lyase/Thr_aldolase"/>
</dbReference>
<dbReference type="PANTHER" id="PTHR32325:SF4">
    <property type="entry name" value="TRYPTOPHANASE"/>
    <property type="match status" value="1"/>
</dbReference>
<dbReference type="GO" id="GO:0050371">
    <property type="term" value="F:tyrosine phenol-lyase activity"/>
    <property type="evidence" value="ECO:0007669"/>
    <property type="project" value="UniProtKB-EC"/>
</dbReference>
<dbReference type="PANTHER" id="PTHR32325">
    <property type="entry name" value="BETA-ELIMINATING LYASE-LIKE PROTEIN-RELATED"/>
    <property type="match status" value="1"/>
</dbReference>
<dbReference type="InterPro" id="IPR015421">
    <property type="entry name" value="PyrdxlP-dep_Trfase_major"/>
</dbReference>
<dbReference type="Proteomes" id="UP000030652">
    <property type="component" value="Unassembled WGS sequence"/>
</dbReference>
<dbReference type="InterPro" id="IPR015422">
    <property type="entry name" value="PyrdxlP-dep_Trfase_small"/>
</dbReference>
<comment type="cofactor">
    <cofactor evidence="1">
        <name>pyridoxal 5'-phosphate</name>
        <dbReference type="ChEBI" id="CHEBI:597326"/>
    </cofactor>
</comment>
<evidence type="ECO:0000313" key="6">
    <source>
        <dbReference type="Proteomes" id="UP000030652"/>
    </source>
</evidence>
<dbReference type="GO" id="GO:0006520">
    <property type="term" value="P:amino acid metabolic process"/>
    <property type="evidence" value="ECO:0007669"/>
    <property type="project" value="InterPro"/>
</dbReference>
<evidence type="ECO:0000256" key="1">
    <source>
        <dbReference type="ARBA" id="ARBA00001933"/>
    </source>
</evidence>
<proteinExistence type="inferred from homology"/>
<reference evidence="5 6" key="1">
    <citation type="submission" date="2014-10" db="EMBL/GenBank/DDBJ databases">
        <title>Draft genome of anammox bacterium scalindua brodae, obtained using differential coverage binning of sequence data from two enrichment reactors.</title>
        <authorList>
            <person name="Speth D.R."/>
            <person name="Russ L."/>
            <person name="Kartal B."/>
            <person name="Op den Camp H.J."/>
            <person name="Dutilh B.E."/>
            <person name="Jetten M.S."/>
        </authorList>
    </citation>
    <scope>NUCLEOTIDE SEQUENCE [LARGE SCALE GENOMIC DNA]</scope>
    <source>
        <strain evidence="5">RU1</strain>
    </source>
</reference>
<evidence type="ECO:0000313" key="5">
    <source>
        <dbReference type="EMBL" id="KHE90289.1"/>
    </source>
</evidence>
<comment type="similarity">
    <text evidence="2">Belongs to the beta-eliminating lyase family.</text>
</comment>
<protein>
    <submittedName>
        <fullName evidence="5">Tyrosine phenol-lyase</fullName>
        <ecNumber evidence="5">4.1.99.2</ecNumber>
    </submittedName>
</protein>
<dbReference type="InterPro" id="IPR015424">
    <property type="entry name" value="PyrdxlP-dep_Trfase"/>
</dbReference>
<keyword evidence="3" id="KW-0663">Pyridoxal phosphate</keyword>
<evidence type="ECO:0000256" key="3">
    <source>
        <dbReference type="ARBA" id="ARBA00022898"/>
    </source>
</evidence>